<gene>
    <name evidence="1" type="ORF">METZ01_LOCUS474969</name>
</gene>
<dbReference type="AlphaFoldDB" id="A0A383BS12"/>
<organism evidence="1">
    <name type="scientific">marine metagenome</name>
    <dbReference type="NCBI Taxonomy" id="408172"/>
    <lineage>
        <taxon>unclassified sequences</taxon>
        <taxon>metagenomes</taxon>
        <taxon>ecological metagenomes</taxon>
    </lineage>
</organism>
<name>A0A383BS12_9ZZZZ</name>
<accession>A0A383BS12</accession>
<reference evidence="1" key="1">
    <citation type="submission" date="2018-05" db="EMBL/GenBank/DDBJ databases">
        <authorList>
            <person name="Lanie J.A."/>
            <person name="Ng W.-L."/>
            <person name="Kazmierczak K.M."/>
            <person name="Andrzejewski T.M."/>
            <person name="Davidsen T.M."/>
            <person name="Wayne K.J."/>
            <person name="Tettelin H."/>
            <person name="Glass J.I."/>
            <person name="Rusch D."/>
            <person name="Podicherti R."/>
            <person name="Tsui H.-C.T."/>
            <person name="Winkler M.E."/>
        </authorList>
    </citation>
    <scope>NUCLEOTIDE SEQUENCE</scope>
</reference>
<sequence>MTIGLGEEFIFPISSEYPVNFKPHHWQH</sequence>
<protein>
    <submittedName>
        <fullName evidence="1">Uncharacterized protein</fullName>
    </submittedName>
</protein>
<evidence type="ECO:0000313" key="1">
    <source>
        <dbReference type="EMBL" id="SVE22115.1"/>
    </source>
</evidence>
<proteinExistence type="predicted"/>
<dbReference type="EMBL" id="UINC01202353">
    <property type="protein sequence ID" value="SVE22115.1"/>
    <property type="molecule type" value="Genomic_DNA"/>
</dbReference>
<feature type="non-terminal residue" evidence="1">
    <location>
        <position position="28"/>
    </location>
</feature>